<proteinExistence type="predicted"/>
<feature type="compositionally biased region" description="Acidic residues" evidence="1">
    <location>
        <begin position="292"/>
        <end position="304"/>
    </location>
</feature>
<feature type="compositionally biased region" description="Polar residues" evidence="1">
    <location>
        <begin position="317"/>
        <end position="330"/>
    </location>
</feature>
<feature type="region of interest" description="Disordered" evidence="1">
    <location>
        <begin position="292"/>
        <end position="377"/>
    </location>
</feature>
<evidence type="ECO:0000313" key="2">
    <source>
        <dbReference type="EMBL" id="KIJ37766.1"/>
    </source>
</evidence>
<protein>
    <submittedName>
        <fullName evidence="2">Uncharacterized protein</fullName>
    </submittedName>
</protein>
<dbReference type="InterPro" id="IPR046521">
    <property type="entry name" value="DUF6698"/>
</dbReference>
<evidence type="ECO:0000256" key="1">
    <source>
        <dbReference type="SAM" id="MobiDB-lite"/>
    </source>
</evidence>
<name>A0A0C9VJZ7_SPHS4</name>
<dbReference type="OrthoDB" id="3248009at2759"/>
<accession>A0A0C9VJZ7</accession>
<sequence length="377" mass="43212">MAQTWTAPEDNNRGNSSANESEFELQTDVAMLTPRTLRRVLWHVEAEKNELHLCNKNQQKQLAEKENECPESQPGSKKVTKKTVTLSLDESKFNDLKLIASKFTYMSFLWIRKLPYTFKLSPDPDYTADTRFNDMKNMCQGQLQELLEAIPGKWHKFMKEDRFQIFTWKALVQGPSSVKGGAFTGSRTTLPMMWNIEEITASAIAAGSIFARYALSADDQLQCVGQRTRIPYLEDFKYYLKYLTEGRQKKKKSVLAIFDTWNEMIYKDKFDQSKRKGIIFKNRDARLAEAEANLDMDSEIEDTPEFGSGRPSEDSQESQQNLPQDNSTMNTDEDSSRSRIPLGERQNLSDSISMSPLRGSTTSRKRKTPEIENSSPP</sequence>
<feature type="region of interest" description="Disordered" evidence="1">
    <location>
        <begin position="1"/>
        <end position="22"/>
    </location>
</feature>
<feature type="compositionally biased region" description="Polar residues" evidence="1">
    <location>
        <begin position="346"/>
        <end position="362"/>
    </location>
</feature>
<dbReference type="HOGENOM" id="CLU_031744_2_0_1"/>
<organism evidence="2 3">
    <name type="scientific">Sphaerobolus stellatus (strain SS14)</name>
    <dbReference type="NCBI Taxonomy" id="990650"/>
    <lineage>
        <taxon>Eukaryota</taxon>
        <taxon>Fungi</taxon>
        <taxon>Dikarya</taxon>
        <taxon>Basidiomycota</taxon>
        <taxon>Agaricomycotina</taxon>
        <taxon>Agaricomycetes</taxon>
        <taxon>Phallomycetidae</taxon>
        <taxon>Geastrales</taxon>
        <taxon>Sphaerobolaceae</taxon>
        <taxon>Sphaerobolus</taxon>
    </lineage>
</organism>
<reference evidence="2 3" key="1">
    <citation type="submission" date="2014-06" db="EMBL/GenBank/DDBJ databases">
        <title>Evolutionary Origins and Diversification of the Mycorrhizal Mutualists.</title>
        <authorList>
            <consortium name="DOE Joint Genome Institute"/>
            <consortium name="Mycorrhizal Genomics Consortium"/>
            <person name="Kohler A."/>
            <person name="Kuo A."/>
            <person name="Nagy L.G."/>
            <person name="Floudas D."/>
            <person name="Copeland A."/>
            <person name="Barry K.W."/>
            <person name="Cichocki N."/>
            <person name="Veneault-Fourrey C."/>
            <person name="LaButti K."/>
            <person name="Lindquist E.A."/>
            <person name="Lipzen A."/>
            <person name="Lundell T."/>
            <person name="Morin E."/>
            <person name="Murat C."/>
            <person name="Riley R."/>
            <person name="Ohm R."/>
            <person name="Sun H."/>
            <person name="Tunlid A."/>
            <person name="Henrissat B."/>
            <person name="Grigoriev I.V."/>
            <person name="Hibbett D.S."/>
            <person name="Martin F."/>
        </authorList>
    </citation>
    <scope>NUCLEOTIDE SEQUENCE [LARGE SCALE GENOMIC DNA]</scope>
    <source>
        <strain evidence="2 3">SS14</strain>
    </source>
</reference>
<dbReference type="Pfam" id="PF20414">
    <property type="entry name" value="DUF6698"/>
    <property type="match status" value="1"/>
</dbReference>
<gene>
    <name evidence="2" type="ORF">M422DRAFT_259604</name>
</gene>
<keyword evidence="3" id="KW-1185">Reference proteome</keyword>
<dbReference type="Proteomes" id="UP000054279">
    <property type="component" value="Unassembled WGS sequence"/>
</dbReference>
<dbReference type="AlphaFoldDB" id="A0A0C9VJZ7"/>
<dbReference type="EMBL" id="KN837166">
    <property type="protein sequence ID" value="KIJ37766.1"/>
    <property type="molecule type" value="Genomic_DNA"/>
</dbReference>
<evidence type="ECO:0000313" key="3">
    <source>
        <dbReference type="Proteomes" id="UP000054279"/>
    </source>
</evidence>